<evidence type="ECO:0000256" key="1">
    <source>
        <dbReference type="SAM" id="MobiDB-lite"/>
    </source>
</evidence>
<evidence type="ECO:0000313" key="3">
    <source>
        <dbReference type="Proteomes" id="UP000250140"/>
    </source>
</evidence>
<sequence length="101" mass="11043">MLNPPLPASTPFHRPHTRPSSAAPTTLQQSFRTSCAGRLRRVLHHPAAKSPLLRLSAAPTFVPNAFERASEAPRASVVQPHLVPINVINASLSRRTYHTLP</sequence>
<accession>A0A8E2EQI5</accession>
<feature type="region of interest" description="Disordered" evidence="1">
    <location>
        <begin position="1"/>
        <end position="29"/>
    </location>
</feature>
<gene>
    <name evidence="2" type="ORF">AOQ84DRAFT_169809</name>
</gene>
<keyword evidence="3" id="KW-1185">Reference proteome</keyword>
<evidence type="ECO:0000313" key="2">
    <source>
        <dbReference type="EMBL" id="OCL02760.1"/>
    </source>
</evidence>
<dbReference type="AlphaFoldDB" id="A0A8E2EQI5"/>
<name>A0A8E2EQI5_9PEZI</name>
<proteinExistence type="predicted"/>
<protein>
    <submittedName>
        <fullName evidence="2">Uncharacterized protein</fullName>
    </submittedName>
</protein>
<feature type="compositionally biased region" description="Polar residues" evidence="1">
    <location>
        <begin position="18"/>
        <end position="29"/>
    </location>
</feature>
<reference evidence="2 3" key="1">
    <citation type="journal article" date="2016" name="Nat. Commun.">
        <title>Ectomycorrhizal ecology is imprinted in the genome of the dominant symbiotic fungus Cenococcum geophilum.</title>
        <authorList>
            <consortium name="DOE Joint Genome Institute"/>
            <person name="Peter M."/>
            <person name="Kohler A."/>
            <person name="Ohm R.A."/>
            <person name="Kuo A."/>
            <person name="Krutzmann J."/>
            <person name="Morin E."/>
            <person name="Arend M."/>
            <person name="Barry K.W."/>
            <person name="Binder M."/>
            <person name="Choi C."/>
            <person name="Clum A."/>
            <person name="Copeland A."/>
            <person name="Grisel N."/>
            <person name="Haridas S."/>
            <person name="Kipfer T."/>
            <person name="LaButti K."/>
            <person name="Lindquist E."/>
            <person name="Lipzen A."/>
            <person name="Maire R."/>
            <person name="Meier B."/>
            <person name="Mihaltcheva S."/>
            <person name="Molinier V."/>
            <person name="Murat C."/>
            <person name="Poggeler S."/>
            <person name="Quandt C.A."/>
            <person name="Sperisen C."/>
            <person name="Tritt A."/>
            <person name="Tisserant E."/>
            <person name="Crous P.W."/>
            <person name="Henrissat B."/>
            <person name="Nehls U."/>
            <person name="Egli S."/>
            <person name="Spatafora J.W."/>
            <person name="Grigoriev I.V."/>
            <person name="Martin F.M."/>
        </authorList>
    </citation>
    <scope>NUCLEOTIDE SEQUENCE [LARGE SCALE GENOMIC DNA]</scope>
    <source>
        <strain evidence="2 3">CBS 207.34</strain>
    </source>
</reference>
<organism evidence="2 3">
    <name type="scientific">Glonium stellatum</name>
    <dbReference type="NCBI Taxonomy" id="574774"/>
    <lineage>
        <taxon>Eukaryota</taxon>
        <taxon>Fungi</taxon>
        <taxon>Dikarya</taxon>
        <taxon>Ascomycota</taxon>
        <taxon>Pezizomycotina</taxon>
        <taxon>Dothideomycetes</taxon>
        <taxon>Pleosporomycetidae</taxon>
        <taxon>Gloniales</taxon>
        <taxon>Gloniaceae</taxon>
        <taxon>Glonium</taxon>
    </lineage>
</organism>
<dbReference type="Proteomes" id="UP000250140">
    <property type="component" value="Unassembled WGS sequence"/>
</dbReference>
<dbReference type="EMBL" id="KV750884">
    <property type="protein sequence ID" value="OCL02760.1"/>
    <property type="molecule type" value="Genomic_DNA"/>
</dbReference>